<dbReference type="InterPro" id="IPR029063">
    <property type="entry name" value="SAM-dependent_MTases_sf"/>
</dbReference>
<dbReference type="EMBL" id="BAAAMN010000026">
    <property type="protein sequence ID" value="GAA2035818.1"/>
    <property type="molecule type" value="Genomic_DNA"/>
</dbReference>
<dbReference type="SUPFAM" id="SSF53335">
    <property type="entry name" value="S-adenosyl-L-methionine-dependent methyltransferases"/>
    <property type="match status" value="1"/>
</dbReference>
<proteinExistence type="predicted"/>
<dbReference type="Proteomes" id="UP001501461">
    <property type="component" value="Unassembled WGS sequence"/>
</dbReference>
<dbReference type="CDD" id="cd02440">
    <property type="entry name" value="AdoMet_MTases"/>
    <property type="match status" value="1"/>
</dbReference>
<sequence length="262" mass="28362">MDNTSEHARIIPAEFDDGWVLEIDGEIQSHVDPNRPNVLRFEYLRRIGNLLDVSWPPTQPIRILHLGAGALTLVRYVQATRPGSNQTVIELESDLVDLVTEKLPLADGTKLNVITGDARAELQRSSEGDFDAIVVDIFTGHDTATHLTDRTFYADALHHLAEQGLLLVNIGDDEGLGFFVQQADVLQSVARDAGQAGVWALSDASTLNERRAGNIVVAASANFPTDHDDVTALRSRLSAAGPHPASVLVPSDTASLIHTLRG</sequence>
<reference evidence="3" key="1">
    <citation type="journal article" date="2019" name="Int. J. Syst. Evol. Microbiol.">
        <title>The Global Catalogue of Microorganisms (GCM) 10K type strain sequencing project: providing services to taxonomists for standard genome sequencing and annotation.</title>
        <authorList>
            <consortium name="The Broad Institute Genomics Platform"/>
            <consortium name="The Broad Institute Genome Sequencing Center for Infectious Disease"/>
            <person name="Wu L."/>
            <person name="Ma J."/>
        </authorList>
    </citation>
    <scope>NUCLEOTIDE SEQUENCE [LARGE SCALE GENOMIC DNA]</scope>
    <source>
        <strain evidence="3">JCM 13595</strain>
    </source>
</reference>
<dbReference type="PANTHER" id="PTHR43317:SF1">
    <property type="entry name" value="THERMOSPERMINE SYNTHASE ACAULIS5"/>
    <property type="match status" value="1"/>
</dbReference>
<keyword evidence="3" id="KW-1185">Reference proteome</keyword>
<evidence type="ECO:0000313" key="3">
    <source>
        <dbReference type="Proteomes" id="UP001501461"/>
    </source>
</evidence>
<name>A0ABP5G1T2_9MICC</name>
<dbReference type="NCBIfam" id="NF037959">
    <property type="entry name" value="MFS_SpdSyn"/>
    <property type="match status" value="1"/>
</dbReference>
<protein>
    <submittedName>
        <fullName evidence="2">Fused MFS/spermidine synthase</fullName>
    </submittedName>
</protein>
<comment type="caution">
    <text evidence="2">The sequence shown here is derived from an EMBL/GenBank/DDBJ whole genome shotgun (WGS) entry which is preliminary data.</text>
</comment>
<evidence type="ECO:0000256" key="1">
    <source>
        <dbReference type="ARBA" id="ARBA00023115"/>
    </source>
</evidence>
<dbReference type="RefSeq" id="WP_343957228.1">
    <property type="nucleotide sequence ID" value="NZ_BAAAMN010000026.1"/>
</dbReference>
<organism evidence="2 3">
    <name type="scientific">Yaniella flava</name>
    <dbReference type="NCBI Taxonomy" id="287930"/>
    <lineage>
        <taxon>Bacteria</taxon>
        <taxon>Bacillati</taxon>
        <taxon>Actinomycetota</taxon>
        <taxon>Actinomycetes</taxon>
        <taxon>Micrococcales</taxon>
        <taxon>Micrococcaceae</taxon>
        <taxon>Yaniella</taxon>
    </lineage>
</organism>
<gene>
    <name evidence="2" type="ORF">GCM10009720_15460</name>
</gene>
<dbReference type="Gene3D" id="3.40.50.150">
    <property type="entry name" value="Vaccinia Virus protein VP39"/>
    <property type="match status" value="1"/>
</dbReference>
<accession>A0ABP5G1T2</accession>
<keyword evidence="1" id="KW-0620">Polyamine biosynthesis</keyword>
<dbReference type="PANTHER" id="PTHR43317">
    <property type="entry name" value="THERMOSPERMINE SYNTHASE ACAULIS5"/>
    <property type="match status" value="1"/>
</dbReference>
<evidence type="ECO:0000313" key="2">
    <source>
        <dbReference type="EMBL" id="GAA2035818.1"/>
    </source>
</evidence>